<dbReference type="GO" id="GO:0033499">
    <property type="term" value="P:galactose catabolic process via UDP-galactose, Leloir pathway"/>
    <property type="evidence" value="ECO:0007669"/>
    <property type="project" value="TreeGrafter"/>
</dbReference>
<dbReference type="InterPro" id="IPR011013">
    <property type="entry name" value="Gal_mutarotase_sf_dom"/>
</dbReference>
<keyword evidence="7" id="KW-1185">Reference proteome</keyword>
<dbReference type="InterPro" id="IPR008183">
    <property type="entry name" value="Aldose_1/G6P_1-epimerase"/>
</dbReference>
<evidence type="ECO:0000313" key="6">
    <source>
        <dbReference type="EMBL" id="KAK0180238.1"/>
    </source>
</evidence>
<dbReference type="GO" id="GO:0004034">
    <property type="term" value="F:aldose 1-epimerase activity"/>
    <property type="evidence" value="ECO:0007669"/>
    <property type="project" value="UniProtKB-EC"/>
</dbReference>
<reference evidence="6" key="1">
    <citation type="journal article" date="2023" name="bioRxiv">
        <title>Scaffold-level genome assemblies of two parasitoid biocontrol wasps reveal the parthenogenesis mechanism and an associated novel virus.</title>
        <authorList>
            <person name="Inwood S."/>
            <person name="Skelly J."/>
            <person name="Guhlin J."/>
            <person name="Harrop T."/>
            <person name="Goldson S."/>
            <person name="Dearden P."/>
        </authorList>
    </citation>
    <scope>NUCLEOTIDE SEQUENCE</scope>
    <source>
        <strain evidence="6">Lincoln</strain>
        <tissue evidence="6">Whole body</tissue>
    </source>
</reference>
<evidence type="ECO:0000256" key="4">
    <source>
        <dbReference type="ARBA" id="ARBA00032729"/>
    </source>
</evidence>
<evidence type="ECO:0000256" key="3">
    <source>
        <dbReference type="ARBA" id="ARBA00021023"/>
    </source>
</evidence>
<dbReference type="SUPFAM" id="SSF74650">
    <property type="entry name" value="Galactose mutarotase-like"/>
    <property type="match status" value="1"/>
</dbReference>
<evidence type="ECO:0000256" key="1">
    <source>
        <dbReference type="ARBA" id="ARBA00001712"/>
    </source>
</evidence>
<comment type="caution">
    <text evidence="6">The sequence shown here is derived from an EMBL/GenBank/DDBJ whole genome shotgun (WGS) entry which is preliminary data.</text>
</comment>
<protein>
    <recommendedName>
        <fullName evidence="3">Galactose mutarotase</fullName>
    </recommendedName>
    <alternativeName>
        <fullName evidence="4">Aldose 1-epimerase</fullName>
    </alternativeName>
</protein>
<dbReference type="Gene3D" id="2.70.98.10">
    <property type="match status" value="1"/>
</dbReference>
<name>A0AA39G2N1_MICHY</name>
<comment type="pathway">
    <text evidence="2">Carbohydrate metabolism; galactose metabolism.</text>
</comment>
<comment type="catalytic activity">
    <reaction evidence="1">
        <text>alpha-D-galactose = beta-D-galactose</text>
        <dbReference type="Rhea" id="RHEA:28675"/>
        <dbReference type="ChEBI" id="CHEBI:27667"/>
        <dbReference type="ChEBI" id="CHEBI:28061"/>
        <dbReference type="EC" id="5.1.3.3"/>
    </reaction>
    <physiologicalReaction direction="right-to-left" evidence="1">
        <dbReference type="Rhea" id="RHEA:28677"/>
    </physiologicalReaction>
</comment>
<evidence type="ECO:0000256" key="2">
    <source>
        <dbReference type="ARBA" id="ARBA00004947"/>
    </source>
</evidence>
<comment type="function">
    <text evidence="5">Mutarotase that catalyzes the interconversion of beta-D-galactose and alpha-D-galactose during galactose metabolism. Beta-D-galactose is metabolized in the liver into glucose 1-phosphate, the primary metabolic fuel, by the action of four enzymes that constitute the Leloir pathway: GALM, GALK1 (galactokinase), GALT (galactose-1-phosphate uridylyltransferase) and GALE (UDP-galactose-4'-epimerase). Involved in the maintenance of the equilibrium between the beta- and alpha-anomers of galactose, therefore ensuring a sufficient supply of the alpha-anomer for GALK1. Also active on D-glucose although shows a preference for galactose over glucose.</text>
</comment>
<dbReference type="PANTHER" id="PTHR10091">
    <property type="entry name" value="ALDOSE-1-EPIMERASE"/>
    <property type="match status" value="1"/>
</dbReference>
<dbReference type="InterPro" id="IPR014718">
    <property type="entry name" value="GH-type_carb-bd"/>
</dbReference>
<dbReference type="AlphaFoldDB" id="A0AA39G2N1"/>
<dbReference type="Proteomes" id="UP001168972">
    <property type="component" value="Unassembled WGS sequence"/>
</dbReference>
<evidence type="ECO:0000313" key="7">
    <source>
        <dbReference type="Proteomes" id="UP001168972"/>
    </source>
</evidence>
<dbReference type="GO" id="GO:0006006">
    <property type="term" value="P:glucose metabolic process"/>
    <property type="evidence" value="ECO:0007669"/>
    <property type="project" value="TreeGrafter"/>
</dbReference>
<dbReference type="GO" id="GO:0030246">
    <property type="term" value="F:carbohydrate binding"/>
    <property type="evidence" value="ECO:0007669"/>
    <property type="project" value="InterPro"/>
</dbReference>
<reference evidence="6" key="2">
    <citation type="submission" date="2023-03" db="EMBL/GenBank/DDBJ databases">
        <authorList>
            <person name="Inwood S.N."/>
            <person name="Skelly J.G."/>
            <person name="Guhlin J."/>
            <person name="Harrop T.W.R."/>
            <person name="Goldson S.G."/>
            <person name="Dearden P.K."/>
        </authorList>
    </citation>
    <scope>NUCLEOTIDE SEQUENCE</scope>
    <source>
        <strain evidence="6">Lincoln</strain>
        <tissue evidence="6">Whole body</tissue>
    </source>
</reference>
<evidence type="ECO:0000256" key="5">
    <source>
        <dbReference type="ARBA" id="ARBA00045743"/>
    </source>
</evidence>
<accession>A0AA39G2N1</accession>
<dbReference type="PANTHER" id="PTHR10091:SF0">
    <property type="entry name" value="GALACTOSE MUTAROTASE"/>
    <property type="match status" value="1"/>
</dbReference>
<dbReference type="Pfam" id="PF01263">
    <property type="entry name" value="Aldose_epim"/>
    <property type="match status" value="1"/>
</dbReference>
<proteinExistence type="predicted"/>
<organism evidence="6 7">
    <name type="scientific">Microctonus hyperodae</name>
    <name type="common">Parasitoid wasp</name>
    <dbReference type="NCBI Taxonomy" id="165561"/>
    <lineage>
        <taxon>Eukaryota</taxon>
        <taxon>Metazoa</taxon>
        <taxon>Ecdysozoa</taxon>
        <taxon>Arthropoda</taxon>
        <taxon>Hexapoda</taxon>
        <taxon>Insecta</taxon>
        <taxon>Pterygota</taxon>
        <taxon>Neoptera</taxon>
        <taxon>Endopterygota</taxon>
        <taxon>Hymenoptera</taxon>
        <taxon>Apocrita</taxon>
        <taxon>Ichneumonoidea</taxon>
        <taxon>Braconidae</taxon>
        <taxon>Euphorinae</taxon>
        <taxon>Microctonus</taxon>
    </lineage>
</organism>
<dbReference type="EMBL" id="JAQQBR010000003">
    <property type="protein sequence ID" value="KAK0180238.1"/>
    <property type="molecule type" value="Genomic_DNA"/>
</dbReference>
<gene>
    <name evidence="6" type="ORF">PV327_005903</name>
</gene>
<sequence>MLTKDIWINEDGFGIIGSDIIRRYTLTNKSKASVCLISFGAGIQSIRVPNKNGILGDVVLGWDDINGYEENRFIGRTIGRVTKTINDEIISISSKKNSLPKNNDKNYRYSLNNGLIGFDNVNWCCNIIDKSVVMSYLSRDRSDGYPGDMLTQIKYTWTDDNQLFINIRATSTHSTVANISNYCLFNLAGQGTGARELNKHIVTVNSDKWVFEKVNEPPIVYSVIGTIFDLRKPTVLSSKTLRQVPGGGFNHTLSINCPSNWCYRFHARVLHPESGRFVEIYSNQPGIYLSTANNLPNLQVNYSFVSNGNHWDVASRDELKNLIQQEDVKLYGKGGILYKKHSGFLISPQNYSNFGSMKYFPSCVLHPGNIYQHDMSLKFGVKV</sequence>